<proteinExistence type="predicted"/>
<feature type="transmembrane region" description="Helical" evidence="1">
    <location>
        <begin position="16"/>
        <end position="37"/>
    </location>
</feature>
<dbReference type="AlphaFoldDB" id="A0A2I1G1Q3"/>
<protein>
    <submittedName>
        <fullName evidence="2">Uncharacterized protein</fullName>
    </submittedName>
</protein>
<dbReference type="EMBL" id="LLXI01000106">
    <property type="protein sequence ID" value="PKY40526.1"/>
    <property type="molecule type" value="Genomic_DNA"/>
</dbReference>
<dbReference type="VEuPathDB" id="FungiDB:RhiirFUN_006666"/>
<organism evidence="2 3">
    <name type="scientific">Rhizophagus irregularis</name>
    <dbReference type="NCBI Taxonomy" id="588596"/>
    <lineage>
        <taxon>Eukaryota</taxon>
        <taxon>Fungi</taxon>
        <taxon>Fungi incertae sedis</taxon>
        <taxon>Mucoromycota</taxon>
        <taxon>Glomeromycotina</taxon>
        <taxon>Glomeromycetes</taxon>
        <taxon>Glomerales</taxon>
        <taxon>Glomeraceae</taxon>
        <taxon>Rhizophagus</taxon>
    </lineage>
</organism>
<name>A0A2I1G1Q3_9GLOM</name>
<keyword evidence="1" id="KW-0472">Membrane</keyword>
<dbReference type="VEuPathDB" id="FungiDB:RhiirA1_455844"/>
<accession>A0A2I1G1Q3</accession>
<evidence type="ECO:0000256" key="1">
    <source>
        <dbReference type="SAM" id="Phobius"/>
    </source>
</evidence>
<gene>
    <name evidence="2" type="ORF">RhiirA4_494351</name>
</gene>
<evidence type="ECO:0000313" key="3">
    <source>
        <dbReference type="Proteomes" id="UP000234323"/>
    </source>
</evidence>
<reference evidence="2 3" key="1">
    <citation type="submission" date="2015-10" db="EMBL/GenBank/DDBJ databases">
        <title>Genome analyses suggest a sexual origin of heterokaryosis in a supposedly ancient asexual fungus.</title>
        <authorList>
            <person name="Ropars J."/>
            <person name="Sedzielewska K."/>
            <person name="Noel J."/>
            <person name="Charron P."/>
            <person name="Farinelli L."/>
            <person name="Marton T."/>
            <person name="Kruger M."/>
            <person name="Pelin A."/>
            <person name="Brachmann A."/>
            <person name="Corradi N."/>
        </authorList>
    </citation>
    <scope>NUCLEOTIDE SEQUENCE [LARGE SCALE GENOMIC DNA]</scope>
    <source>
        <strain evidence="2 3">A4</strain>
    </source>
</reference>
<dbReference type="VEuPathDB" id="FungiDB:FUN_004506"/>
<keyword evidence="3" id="KW-1185">Reference proteome</keyword>
<evidence type="ECO:0000313" key="2">
    <source>
        <dbReference type="EMBL" id="PKY40526.1"/>
    </source>
</evidence>
<sequence length="397" mass="46318">MFLIDSCSCRKTEPTWFGVFRCGFAFVLTCIILKFSAYDNFNKIFRQSILEQVDVPKDSVLVIETSMCANDAMEVYKRSLPLSVLNVRKNITSDGRCMSFPIPIKIPDFASRERVELDVQSEQLPLNLDTNRIGLGFYIYYPFRYKFANPYDFASYLSDIGGFYGSIEGFFASIFGSGKLEPWGIAQIFILTSIPCVRSFGRNFAKVYVSKGGIPLVEDVKDRPRRNEEFDKSLEERVQILETLLKEYYLDEHYLEKIKYFADSRKKLKEDEEKAKKEMLLESRRELAACQAAFIIPCLLRQERCTIIKAKYVPLTDSAEYREGMLKKQEREKDRYFKDYYQNTILLNNLGSDRYILVEQVGKICGGRYQAVTLEKFCESNRKERALSYLFFFKMQL</sequence>
<keyword evidence="1" id="KW-1133">Transmembrane helix</keyword>
<keyword evidence="1" id="KW-0812">Transmembrane</keyword>
<dbReference type="Proteomes" id="UP000234323">
    <property type="component" value="Unassembled WGS sequence"/>
</dbReference>
<comment type="caution">
    <text evidence="2">The sequence shown here is derived from an EMBL/GenBank/DDBJ whole genome shotgun (WGS) entry which is preliminary data.</text>
</comment>